<evidence type="ECO:0000256" key="1">
    <source>
        <dbReference type="SAM" id="MobiDB-lite"/>
    </source>
</evidence>
<comment type="caution">
    <text evidence="2">The sequence shown here is derived from an EMBL/GenBank/DDBJ whole genome shotgun (WGS) entry which is preliminary data.</text>
</comment>
<reference evidence="2 3" key="1">
    <citation type="submission" date="2019-08" db="EMBL/GenBank/DDBJ databases">
        <authorList>
            <person name="Peeters C."/>
        </authorList>
    </citation>
    <scope>NUCLEOTIDE SEQUENCE [LARGE SCALE GENOMIC DNA]</scope>
    <source>
        <strain evidence="2 3">LMG 20602</strain>
    </source>
</reference>
<feature type="region of interest" description="Disordered" evidence="1">
    <location>
        <begin position="49"/>
        <end position="131"/>
    </location>
</feature>
<gene>
    <name evidence="2" type="ORF">PCA20602_01437</name>
</gene>
<organism evidence="2 3">
    <name type="scientific">Pandoraea capi</name>
    <dbReference type="NCBI Taxonomy" id="2508286"/>
    <lineage>
        <taxon>Bacteria</taxon>
        <taxon>Pseudomonadati</taxon>
        <taxon>Pseudomonadota</taxon>
        <taxon>Betaproteobacteria</taxon>
        <taxon>Burkholderiales</taxon>
        <taxon>Burkholderiaceae</taxon>
        <taxon>Pandoraea</taxon>
    </lineage>
</organism>
<proteinExistence type="predicted"/>
<dbReference type="Proteomes" id="UP000366065">
    <property type="component" value="Unassembled WGS sequence"/>
</dbReference>
<name>A0ABY6VVU7_9BURK</name>
<feature type="compositionally biased region" description="Basic and acidic residues" evidence="1">
    <location>
        <begin position="108"/>
        <end position="118"/>
    </location>
</feature>
<evidence type="ECO:0000313" key="2">
    <source>
        <dbReference type="EMBL" id="VVD87357.1"/>
    </source>
</evidence>
<sequence>MAHKSTVRVASNAPFAHYIPSLALLRKSLWWMLPAVFVTALAVTPHAHAQNTPAPANGATGVGGSAPAGGASAFNPTADISRAVSRDSADAAIQNNWNSIMRPPVQAKPEEKPADTPRRGRRGITPGISTN</sequence>
<accession>A0ABY6VVU7</accession>
<protein>
    <submittedName>
        <fullName evidence="2">Uncharacterized protein</fullName>
    </submittedName>
</protein>
<dbReference type="EMBL" id="CABPRV010000003">
    <property type="protein sequence ID" value="VVD87357.1"/>
    <property type="molecule type" value="Genomic_DNA"/>
</dbReference>
<evidence type="ECO:0000313" key="3">
    <source>
        <dbReference type="Proteomes" id="UP000366065"/>
    </source>
</evidence>
<feature type="compositionally biased region" description="Low complexity" evidence="1">
    <location>
        <begin position="68"/>
        <end position="83"/>
    </location>
</feature>
<keyword evidence="3" id="KW-1185">Reference proteome</keyword>
<dbReference type="RefSeq" id="WP_150720632.1">
    <property type="nucleotide sequence ID" value="NZ_CABPRV010000003.1"/>
</dbReference>